<dbReference type="AlphaFoldDB" id="A0A5P3VIT7"/>
<proteinExistence type="predicted"/>
<evidence type="ECO:0000313" key="2">
    <source>
        <dbReference type="Proteomes" id="UP000325743"/>
    </source>
</evidence>
<name>A0A5P3VIT7_9BURK</name>
<organism evidence="1 2">
    <name type="scientific">Cupriavidus oxalaticus</name>
    <dbReference type="NCBI Taxonomy" id="96344"/>
    <lineage>
        <taxon>Bacteria</taxon>
        <taxon>Pseudomonadati</taxon>
        <taxon>Pseudomonadota</taxon>
        <taxon>Betaproteobacteria</taxon>
        <taxon>Burkholderiales</taxon>
        <taxon>Burkholderiaceae</taxon>
        <taxon>Cupriavidus</taxon>
    </lineage>
</organism>
<gene>
    <name evidence="1" type="ORF">D2917_11055</name>
</gene>
<dbReference type="RefSeq" id="WP_151070626.1">
    <property type="nucleotide sequence ID" value="NZ_CP032518.1"/>
</dbReference>
<reference evidence="1 2" key="1">
    <citation type="submission" date="2018-09" db="EMBL/GenBank/DDBJ databases">
        <title>Complete genome sequence of Cupriavidus oxalaticus T2, a bacterium capable of phenol tolerance and degradation.</title>
        <authorList>
            <person name="Yan J."/>
        </authorList>
    </citation>
    <scope>NUCLEOTIDE SEQUENCE [LARGE SCALE GENOMIC DNA]</scope>
    <source>
        <strain evidence="1 2">T2</strain>
    </source>
</reference>
<evidence type="ECO:0008006" key="3">
    <source>
        <dbReference type="Google" id="ProtNLM"/>
    </source>
</evidence>
<evidence type="ECO:0000313" key="1">
    <source>
        <dbReference type="EMBL" id="QEZ44719.1"/>
    </source>
</evidence>
<protein>
    <recommendedName>
        <fullName evidence="3">Restriction alleviation protein, Lar family</fullName>
    </recommendedName>
</protein>
<dbReference type="Proteomes" id="UP000325743">
    <property type="component" value="Chromosome 1"/>
</dbReference>
<accession>A0A5P3VIT7</accession>
<dbReference type="Pfam" id="PF14354">
    <property type="entry name" value="Lar_restr_allev"/>
    <property type="match status" value="1"/>
</dbReference>
<sequence length="70" mass="7908">MESLKPCPFCNQPGTLERTRDISHYWVPMCSNARCGCRLCAWPTRREAAQAWNERAATITTTTTTATTEN</sequence>
<dbReference type="EMBL" id="CP032518">
    <property type="protein sequence ID" value="QEZ44719.1"/>
    <property type="molecule type" value="Genomic_DNA"/>
</dbReference>